<proteinExistence type="predicted"/>
<evidence type="ECO:0000256" key="1">
    <source>
        <dbReference type="SAM" id="Phobius"/>
    </source>
</evidence>
<evidence type="ECO:0000313" key="3">
    <source>
        <dbReference type="Proteomes" id="UP000003947"/>
    </source>
</evidence>
<protein>
    <submittedName>
        <fullName evidence="2">Uncharacterized protein</fullName>
    </submittedName>
</protein>
<dbReference type="Proteomes" id="UP000003947">
    <property type="component" value="Unassembled WGS sequence"/>
</dbReference>
<evidence type="ECO:0000313" key="2">
    <source>
        <dbReference type="EMBL" id="EIM25756.1"/>
    </source>
</evidence>
<keyword evidence="3" id="KW-1185">Reference proteome</keyword>
<organism evidence="2 3">
    <name type="scientific">Microvirga lotononidis</name>
    <dbReference type="NCBI Taxonomy" id="864069"/>
    <lineage>
        <taxon>Bacteria</taxon>
        <taxon>Pseudomonadati</taxon>
        <taxon>Pseudomonadota</taxon>
        <taxon>Alphaproteobacteria</taxon>
        <taxon>Hyphomicrobiales</taxon>
        <taxon>Methylobacteriaceae</taxon>
        <taxon>Microvirga</taxon>
    </lineage>
</organism>
<keyword evidence="1" id="KW-0812">Transmembrane</keyword>
<keyword evidence="1" id="KW-1133">Transmembrane helix</keyword>
<dbReference type="EMBL" id="JH660647">
    <property type="protein sequence ID" value="EIM25756.1"/>
    <property type="molecule type" value="Genomic_DNA"/>
</dbReference>
<accession>I4YP64</accession>
<gene>
    <name evidence="2" type="ORF">MicloDRAFT_00064830</name>
</gene>
<dbReference type="HOGENOM" id="CLU_2494416_0_0_5"/>
<feature type="transmembrane region" description="Helical" evidence="1">
    <location>
        <begin position="30"/>
        <end position="49"/>
    </location>
</feature>
<reference evidence="2 3" key="1">
    <citation type="submission" date="2012-02" db="EMBL/GenBank/DDBJ databases">
        <title>Improved High-Quality Draft sequence of Microvirga sp. WSM3557.</title>
        <authorList>
            <consortium name="US DOE Joint Genome Institute"/>
            <person name="Lucas S."/>
            <person name="Han J."/>
            <person name="Lapidus A."/>
            <person name="Cheng J.-F."/>
            <person name="Goodwin L."/>
            <person name="Pitluck S."/>
            <person name="Peters L."/>
            <person name="Zhang X."/>
            <person name="Detter J.C."/>
            <person name="Han C."/>
            <person name="Tapia R."/>
            <person name="Land M."/>
            <person name="Hauser L."/>
            <person name="Kyrpides N."/>
            <person name="Ivanova N."/>
            <person name="Pagani I."/>
            <person name="Brau L."/>
            <person name="Yates R."/>
            <person name="O'Hara G."/>
            <person name="Rui T."/>
            <person name="Howieson J."/>
            <person name="Reeve W."/>
            <person name="Woyke T."/>
        </authorList>
    </citation>
    <scope>NUCLEOTIDE SEQUENCE [LARGE SCALE GENOMIC DNA]</scope>
    <source>
        <strain evidence="2 3">WSM3557</strain>
    </source>
</reference>
<keyword evidence="1" id="KW-0472">Membrane</keyword>
<name>I4YP64_9HYPH</name>
<dbReference type="AlphaFoldDB" id="I4YP64"/>
<sequence>MSQLSKGQWGAIIGTAVAITLSKYDKLPTVYAGDIVAICIIGALLFWFLRPRADRSGGQVVGQSPSDSLAFRVGKNLKRVWGGTGR</sequence>